<keyword evidence="1" id="KW-0812">Transmembrane</keyword>
<keyword evidence="1" id="KW-0472">Membrane</keyword>
<proteinExistence type="evidence at transcript level"/>
<evidence type="ECO:0000313" key="2">
    <source>
        <dbReference type="EMBL" id="ADE77842.1"/>
    </source>
</evidence>
<feature type="transmembrane region" description="Helical" evidence="1">
    <location>
        <begin position="43"/>
        <end position="62"/>
    </location>
</feature>
<evidence type="ECO:0000256" key="1">
    <source>
        <dbReference type="SAM" id="Phobius"/>
    </source>
</evidence>
<keyword evidence="1" id="KW-1133">Transmembrane helix</keyword>
<dbReference type="EMBL" id="BT124604">
    <property type="protein sequence ID" value="ADE77842.1"/>
    <property type="molecule type" value="mRNA"/>
</dbReference>
<organism evidence="2">
    <name type="scientific">Picea sitchensis</name>
    <name type="common">Sitka spruce</name>
    <name type="synonym">Pinus sitchensis</name>
    <dbReference type="NCBI Taxonomy" id="3332"/>
    <lineage>
        <taxon>Eukaryota</taxon>
        <taxon>Viridiplantae</taxon>
        <taxon>Streptophyta</taxon>
        <taxon>Embryophyta</taxon>
        <taxon>Tracheophyta</taxon>
        <taxon>Spermatophyta</taxon>
        <taxon>Pinopsida</taxon>
        <taxon>Pinidae</taxon>
        <taxon>Conifers I</taxon>
        <taxon>Pinales</taxon>
        <taxon>Pinaceae</taxon>
        <taxon>Picea</taxon>
    </lineage>
</organism>
<protein>
    <submittedName>
        <fullName evidence="2">Uncharacterized protein</fullName>
    </submittedName>
</protein>
<name>D5AE73_PICSI</name>
<reference evidence="2" key="1">
    <citation type="submission" date="2010-04" db="EMBL/GenBank/DDBJ databases">
        <authorList>
            <person name="Reid K.E."/>
            <person name="Liao N."/>
            <person name="Chan S."/>
            <person name="Docking R."/>
            <person name="Taylor G."/>
            <person name="Moore R."/>
            <person name="Mayo M."/>
            <person name="Munro S."/>
            <person name="King J."/>
            <person name="Yanchuk A."/>
            <person name="Holt R."/>
            <person name="Jones S."/>
            <person name="Marra M."/>
            <person name="Ritland C.E."/>
            <person name="Ritland K."/>
            <person name="Bohlmann J."/>
        </authorList>
    </citation>
    <scope>NUCLEOTIDE SEQUENCE</scope>
    <source>
        <tissue evidence="2">Bud</tissue>
    </source>
</reference>
<dbReference type="AlphaFoldDB" id="D5AE73"/>
<sequence length="86" mass="10214">MRIGFSIQVLSDPIINVIGFLNLVSGGSRSTCFGYDCWAQDMIIFMTLLYTFCHMYICVFIFQKSFLKNFMIKWYNRHKVRIIRVL</sequence>
<accession>D5AE73</accession>